<dbReference type="Proteomes" id="UP000600918">
    <property type="component" value="Unassembled WGS sequence"/>
</dbReference>
<reference evidence="3" key="1">
    <citation type="journal article" date="2020" name="G3 (Bethesda)">
        <title>High-Quality Assemblies for Three Invasive Social Wasps from the &lt;i&gt;Vespula&lt;/i&gt; Genus.</title>
        <authorList>
            <person name="Harrop T.W.R."/>
            <person name="Guhlin J."/>
            <person name="McLaughlin G.M."/>
            <person name="Permina E."/>
            <person name="Stockwell P."/>
            <person name="Gilligan J."/>
            <person name="Le Lec M.F."/>
            <person name="Gruber M.A.M."/>
            <person name="Quinn O."/>
            <person name="Lovegrove M."/>
            <person name="Duncan E.J."/>
            <person name="Remnant E.J."/>
            <person name="Van Eeckhoven J."/>
            <person name="Graham B."/>
            <person name="Knapp R.A."/>
            <person name="Langford K.W."/>
            <person name="Kronenberg Z."/>
            <person name="Press M.O."/>
            <person name="Eacker S.M."/>
            <person name="Wilson-Rankin E.E."/>
            <person name="Purcell J."/>
            <person name="Lester P.J."/>
            <person name="Dearden P.K."/>
        </authorList>
    </citation>
    <scope>NUCLEOTIDE SEQUENCE</scope>
    <source>
        <strain evidence="3">Volc-1</strain>
    </source>
</reference>
<gene>
    <name evidence="3" type="ORF">H0235_004291</name>
</gene>
<protein>
    <submittedName>
        <fullName evidence="3">Uncharacterized protein</fullName>
    </submittedName>
</protein>
<evidence type="ECO:0000313" key="3">
    <source>
        <dbReference type="EMBL" id="KAF7431367.1"/>
    </source>
</evidence>
<sequence length="88" mass="9416">MRVDGDHGRNGDWPRDLFRKPTSTDTDARLHEKMSSRGRKGIYVSNNDTRLEIVVLVKMLFVLVLLVGIGGNGSGGNASGSGGASTSR</sequence>
<dbReference type="EMBL" id="JACSDY010000003">
    <property type="protein sequence ID" value="KAF7431367.1"/>
    <property type="molecule type" value="Genomic_DNA"/>
</dbReference>
<comment type="caution">
    <text evidence="3">The sequence shown here is derived from an EMBL/GenBank/DDBJ whole genome shotgun (WGS) entry which is preliminary data.</text>
</comment>
<evidence type="ECO:0000313" key="4">
    <source>
        <dbReference type="Proteomes" id="UP000600918"/>
    </source>
</evidence>
<keyword evidence="2" id="KW-0812">Transmembrane</keyword>
<organism evidence="3 4">
    <name type="scientific">Vespula pensylvanica</name>
    <name type="common">Western yellow jacket</name>
    <name type="synonym">Wasp</name>
    <dbReference type="NCBI Taxonomy" id="30213"/>
    <lineage>
        <taxon>Eukaryota</taxon>
        <taxon>Metazoa</taxon>
        <taxon>Ecdysozoa</taxon>
        <taxon>Arthropoda</taxon>
        <taxon>Hexapoda</taxon>
        <taxon>Insecta</taxon>
        <taxon>Pterygota</taxon>
        <taxon>Neoptera</taxon>
        <taxon>Endopterygota</taxon>
        <taxon>Hymenoptera</taxon>
        <taxon>Apocrita</taxon>
        <taxon>Aculeata</taxon>
        <taxon>Vespoidea</taxon>
        <taxon>Vespidae</taxon>
        <taxon>Vespinae</taxon>
        <taxon>Vespula</taxon>
    </lineage>
</organism>
<name>A0A834P6W3_VESPE</name>
<proteinExistence type="predicted"/>
<feature type="region of interest" description="Disordered" evidence="1">
    <location>
        <begin position="1"/>
        <end position="33"/>
    </location>
</feature>
<accession>A0A834P6W3</accession>
<keyword evidence="4" id="KW-1185">Reference proteome</keyword>
<evidence type="ECO:0000256" key="1">
    <source>
        <dbReference type="SAM" id="MobiDB-lite"/>
    </source>
</evidence>
<keyword evidence="2" id="KW-1133">Transmembrane helix</keyword>
<feature type="compositionally biased region" description="Basic and acidic residues" evidence="1">
    <location>
        <begin position="1"/>
        <end position="19"/>
    </location>
</feature>
<keyword evidence="2" id="KW-0472">Membrane</keyword>
<dbReference type="AlphaFoldDB" id="A0A834P6W3"/>
<evidence type="ECO:0000256" key="2">
    <source>
        <dbReference type="SAM" id="Phobius"/>
    </source>
</evidence>
<feature type="transmembrane region" description="Helical" evidence="2">
    <location>
        <begin position="53"/>
        <end position="71"/>
    </location>
</feature>